<comment type="similarity">
    <text evidence="1">Belongs to the leucine-binding protein family.</text>
</comment>
<evidence type="ECO:0000259" key="5">
    <source>
        <dbReference type="Pfam" id="PF13458"/>
    </source>
</evidence>
<keyword evidence="3" id="KW-0029">Amino-acid transport</keyword>
<dbReference type="InterPro" id="IPR028081">
    <property type="entry name" value="Leu-bd"/>
</dbReference>
<dbReference type="RefSeq" id="WP_148915573.1">
    <property type="nucleotide sequence ID" value="NZ_VSZS01000064.1"/>
</dbReference>
<reference evidence="6 7" key="1">
    <citation type="submission" date="2019-08" db="EMBL/GenBank/DDBJ databases">
        <authorList>
            <person name="Seo Y.L."/>
        </authorList>
    </citation>
    <scope>NUCLEOTIDE SEQUENCE [LARGE SCALE GENOMIC DNA]</scope>
    <source>
        <strain evidence="6 7">MaA-C15</strain>
    </source>
</reference>
<dbReference type="SUPFAM" id="SSF53822">
    <property type="entry name" value="Periplasmic binding protein-like I"/>
    <property type="match status" value="1"/>
</dbReference>
<dbReference type="GO" id="GO:0006865">
    <property type="term" value="P:amino acid transport"/>
    <property type="evidence" value="ECO:0007669"/>
    <property type="project" value="UniProtKB-KW"/>
</dbReference>
<dbReference type="Gene3D" id="3.40.50.2300">
    <property type="match status" value="2"/>
</dbReference>
<comment type="caution">
    <text evidence="6">The sequence shown here is derived from an EMBL/GenBank/DDBJ whole genome shotgun (WGS) entry which is preliminary data.</text>
</comment>
<gene>
    <name evidence="6" type="ORF">FY036_15155</name>
</gene>
<evidence type="ECO:0000313" key="6">
    <source>
        <dbReference type="EMBL" id="TYR31602.1"/>
    </source>
</evidence>
<reference evidence="6 7" key="2">
    <citation type="submission" date="2019-09" db="EMBL/GenBank/DDBJ databases">
        <title>Mesorhizobium sp. MaA-C15 isolated from Microcystis aeruginosa.</title>
        <authorList>
            <person name="Jeong S.E."/>
            <person name="Jin H.M."/>
            <person name="Jeon C.O."/>
        </authorList>
    </citation>
    <scope>NUCLEOTIDE SEQUENCE [LARGE SCALE GENOMIC DNA]</scope>
    <source>
        <strain evidence="6 7">MaA-C15</strain>
    </source>
</reference>
<dbReference type="AlphaFoldDB" id="A0A5D4GUB9"/>
<dbReference type="CDD" id="cd06329">
    <property type="entry name" value="PBP1_SBP-like"/>
    <property type="match status" value="1"/>
</dbReference>
<feature type="chain" id="PRO_5022674774" evidence="4">
    <location>
        <begin position="25"/>
        <end position="415"/>
    </location>
</feature>
<protein>
    <submittedName>
        <fullName evidence="6">Branched-chain amino acid ABC transporter substrate-binding protein</fullName>
    </submittedName>
</protein>
<sequence length="415" mass="45352">MRTFIGSAALALAMLGSTALSAMAQETIKIGYVDPLSGGGASIGQIGLNQLNFIADEVNARGGINGKQVQIVGYDNQTNPQISLVQVQKAIDEGIQVIVQGNGSSVAVAVSDFITKYNERNPGENIVHLNYAAIDPVLTNEKCSYWHFTWDASADIKMEALTNFMKDKEDIKKVYLISQDYSFGHAVAGAAKRMLNEKRPDIEIVGDEYHPLVRITDFAPYVAKIRASGADTVITGNWGQDLALLIKAAGETGLDVDWYTFYAGGAGAPTAIKQANLENKVFQINEGINNLGYGPAEERAGAYMERFSSAPVYFPRVFNMMDMVFKAMEEAGSEDPGDFIPKLVEMKHDSFAKGEEGFMRADDHQFFQPLYIAALGELGEGEKFDEEHTGWGWKLAATVPTEDTLLPTTCEMERP</sequence>
<keyword evidence="2 4" id="KW-0732">Signal</keyword>
<feature type="signal peptide" evidence="4">
    <location>
        <begin position="1"/>
        <end position="24"/>
    </location>
</feature>
<keyword evidence="3" id="KW-0813">Transport</keyword>
<dbReference type="OrthoDB" id="9768099at2"/>
<evidence type="ECO:0000256" key="3">
    <source>
        <dbReference type="ARBA" id="ARBA00022970"/>
    </source>
</evidence>
<accession>A0A5D4GUB9</accession>
<name>A0A5D4GUB9_9HYPH</name>
<keyword evidence="7" id="KW-1185">Reference proteome</keyword>
<evidence type="ECO:0000313" key="7">
    <source>
        <dbReference type="Proteomes" id="UP000323258"/>
    </source>
</evidence>
<feature type="domain" description="Leucine-binding protein" evidence="5">
    <location>
        <begin position="27"/>
        <end position="375"/>
    </location>
</feature>
<organism evidence="6 7">
    <name type="scientific">Neoaquamicrobium microcysteis</name>
    <dbReference type="NCBI Taxonomy" id="2682781"/>
    <lineage>
        <taxon>Bacteria</taxon>
        <taxon>Pseudomonadati</taxon>
        <taxon>Pseudomonadota</taxon>
        <taxon>Alphaproteobacteria</taxon>
        <taxon>Hyphomicrobiales</taxon>
        <taxon>Phyllobacteriaceae</taxon>
        <taxon>Neoaquamicrobium</taxon>
    </lineage>
</organism>
<evidence type="ECO:0000256" key="2">
    <source>
        <dbReference type="ARBA" id="ARBA00022729"/>
    </source>
</evidence>
<dbReference type="PANTHER" id="PTHR30483">
    <property type="entry name" value="LEUCINE-SPECIFIC-BINDING PROTEIN"/>
    <property type="match status" value="1"/>
</dbReference>
<evidence type="ECO:0000256" key="1">
    <source>
        <dbReference type="ARBA" id="ARBA00010062"/>
    </source>
</evidence>
<evidence type="ECO:0000256" key="4">
    <source>
        <dbReference type="SAM" id="SignalP"/>
    </source>
</evidence>
<proteinExistence type="inferred from homology"/>
<dbReference type="InterPro" id="IPR028082">
    <property type="entry name" value="Peripla_BP_I"/>
</dbReference>
<dbReference type="EMBL" id="VSZS01000064">
    <property type="protein sequence ID" value="TYR31602.1"/>
    <property type="molecule type" value="Genomic_DNA"/>
</dbReference>
<dbReference type="InterPro" id="IPR051010">
    <property type="entry name" value="BCAA_transport"/>
</dbReference>
<dbReference type="Pfam" id="PF13458">
    <property type="entry name" value="Peripla_BP_6"/>
    <property type="match status" value="1"/>
</dbReference>
<dbReference type="PANTHER" id="PTHR30483:SF6">
    <property type="entry name" value="PERIPLASMIC BINDING PROTEIN OF ABC TRANSPORTER FOR NATURAL AMINO ACIDS"/>
    <property type="match status" value="1"/>
</dbReference>
<dbReference type="Proteomes" id="UP000323258">
    <property type="component" value="Unassembled WGS sequence"/>
</dbReference>